<comment type="similarity">
    <text evidence="6">Belongs to the glycosyl hydrolase 74 family.</text>
</comment>
<keyword evidence="2" id="KW-0378">Hydrolase</keyword>
<keyword evidence="5" id="KW-0624">Polysaccharide degradation</keyword>
<proteinExistence type="inferred from homology"/>
<sequence length="236" mass="25186">RGRSWESVFDAGPAYSRLFKLRLDPTDPDTLYLSAFKQNAVLGSLFRLRHGEVTDITGTIPRAIIDIAVDPTDSQTMYVSLHGESVYKTTDGGAAWHNLDSMPIVGTFDIEIDPSDPAVLYVAAIMGRRCPEELLDPRLFPAVSPEDIGPHGVYKSVDGGSTWQNVNQGVLGGPFRALAIHPSDPNVVYAGGARGVYLTTDGGSTWTAQNEGLDYRSIGALSIGGSKIYAGSRGGG</sequence>
<dbReference type="CDD" id="cd15482">
    <property type="entry name" value="Sialidase_non-viral"/>
    <property type="match status" value="1"/>
</dbReference>
<evidence type="ECO:0000256" key="6">
    <source>
        <dbReference type="ARBA" id="ARBA00037986"/>
    </source>
</evidence>
<name>X0YCB5_9ZZZZ</name>
<evidence type="ECO:0000256" key="5">
    <source>
        <dbReference type="ARBA" id="ARBA00023326"/>
    </source>
</evidence>
<evidence type="ECO:0000256" key="4">
    <source>
        <dbReference type="ARBA" id="ARBA00023295"/>
    </source>
</evidence>
<dbReference type="SUPFAM" id="SSF110296">
    <property type="entry name" value="Oligoxyloglucan reducing end-specific cellobiohydrolase"/>
    <property type="match status" value="1"/>
</dbReference>
<evidence type="ECO:0000256" key="2">
    <source>
        <dbReference type="ARBA" id="ARBA00022801"/>
    </source>
</evidence>
<comment type="caution">
    <text evidence="7">The sequence shown here is derived from an EMBL/GenBank/DDBJ whole genome shotgun (WGS) entry which is preliminary data.</text>
</comment>
<dbReference type="EMBL" id="BARS01051206">
    <property type="protein sequence ID" value="GAG53495.1"/>
    <property type="molecule type" value="Genomic_DNA"/>
</dbReference>
<evidence type="ECO:0000313" key="7">
    <source>
        <dbReference type="EMBL" id="GAG53495.1"/>
    </source>
</evidence>
<feature type="non-terminal residue" evidence="7">
    <location>
        <position position="236"/>
    </location>
</feature>
<dbReference type="GO" id="GO:0016798">
    <property type="term" value="F:hydrolase activity, acting on glycosyl bonds"/>
    <property type="evidence" value="ECO:0007669"/>
    <property type="project" value="UniProtKB-KW"/>
</dbReference>
<dbReference type="InterPro" id="IPR015943">
    <property type="entry name" value="WD40/YVTN_repeat-like_dom_sf"/>
</dbReference>
<dbReference type="GO" id="GO:0000272">
    <property type="term" value="P:polysaccharide catabolic process"/>
    <property type="evidence" value="ECO:0007669"/>
    <property type="project" value="UniProtKB-KW"/>
</dbReference>
<evidence type="ECO:0000256" key="1">
    <source>
        <dbReference type="ARBA" id="ARBA00022729"/>
    </source>
</evidence>
<evidence type="ECO:0000256" key="3">
    <source>
        <dbReference type="ARBA" id="ARBA00023277"/>
    </source>
</evidence>
<keyword evidence="4" id="KW-0326">Glycosidase</keyword>
<dbReference type="Gene3D" id="2.130.10.10">
    <property type="entry name" value="YVTN repeat-like/Quinoprotein amine dehydrogenase"/>
    <property type="match status" value="2"/>
</dbReference>
<accession>X0YCB5</accession>
<dbReference type="PANTHER" id="PTHR43739:SF2">
    <property type="entry name" value="OLIGOXYLOGLUCAN-REDUCING END-SPECIFIC XYLOGLUCANASE-RELATED"/>
    <property type="match status" value="1"/>
</dbReference>
<feature type="non-terminal residue" evidence="7">
    <location>
        <position position="1"/>
    </location>
</feature>
<organism evidence="7">
    <name type="scientific">marine sediment metagenome</name>
    <dbReference type="NCBI Taxonomy" id="412755"/>
    <lineage>
        <taxon>unclassified sequences</taxon>
        <taxon>metagenomes</taxon>
        <taxon>ecological metagenomes</taxon>
    </lineage>
</organism>
<dbReference type="InterPro" id="IPR052025">
    <property type="entry name" value="Xyloglucanase_GH74"/>
</dbReference>
<dbReference type="PANTHER" id="PTHR43739">
    <property type="entry name" value="XYLOGLUCANASE (EUROFUNG)"/>
    <property type="match status" value="1"/>
</dbReference>
<dbReference type="AlphaFoldDB" id="X0YCB5"/>
<reference evidence="7" key="1">
    <citation type="journal article" date="2014" name="Front. Microbiol.">
        <title>High frequency of phylogenetically diverse reductive dehalogenase-homologous genes in deep subseafloor sedimentary metagenomes.</title>
        <authorList>
            <person name="Kawai M."/>
            <person name="Futagami T."/>
            <person name="Toyoda A."/>
            <person name="Takaki Y."/>
            <person name="Nishi S."/>
            <person name="Hori S."/>
            <person name="Arai W."/>
            <person name="Tsubouchi T."/>
            <person name="Morono Y."/>
            <person name="Uchiyama I."/>
            <person name="Ito T."/>
            <person name="Fujiyama A."/>
            <person name="Inagaki F."/>
            <person name="Takami H."/>
        </authorList>
    </citation>
    <scope>NUCLEOTIDE SEQUENCE</scope>
    <source>
        <strain evidence="7">Expedition CK06-06</strain>
    </source>
</reference>
<evidence type="ECO:0008006" key="8">
    <source>
        <dbReference type="Google" id="ProtNLM"/>
    </source>
</evidence>
<dbReference type="GO" id="GO:0010411">
    <property type="term" value="P:xyloglucan metabolic process"/>
    <property type="evidence" value="ECO:0007669"/>
    <property type="project" value="TreeGrafter"/>
</dbReference>
<protein>
    <recommendedName>
        <fullName evidence="8">Sortilin N-terminal domain-containing protein</fullName>
    </recommendedName>
</protein>
<gene>
    <name evidence="7" type="ORF">S01H1_76313</name>
</gene>
<keyword evidence="1" id="KW-0732">Signal</keyword>
<keyword evidence="3" id="KW-0119">Carbohydrate metabolism</keyword>